<keyword evidence="3" id="KW-1185">Reference proteome</keyword>
<dbReference type="Proteomes" id="UP000681722">
    <property type="component" value="Unassembled WGS sequence"/>
</dbReference>
<evidence type="ECO:0000313" key="2">
    <source>
        <dbReference type="EMBL" id="CAF4080721.1"/>
    </source>
</evidence>
<evidence type="ECO:0000313" key="3">
    <source>
        <dbReference type="Proteomes" id="UP000663829"/>
    </source>
</evidence>
<proteinExistence type="predicted"/>
<reference evidence="1" key="1">
    <citation type="submission" date="2021-02" db="EMBL/GenBank/DDBJ databases">
        <authorList>
            <person name="Nowell W R."/>
        </authorList>
    </citation>
    <scope>NUCLEOTIDE SEQUENCE</scope>
</reference>
<dbReference type="OrthoDB" id="6773637at2759"/>
<dbReference type="Proteomes" id="UP000663829">
    <property type="component" value="Unassembled WGS sequence"/>
</dbReference>
<dbReference type="AlphaFoldDB" id="A0A815C7I8"/>
<organism evidence="1 3">
    <name type="scientific">Didymodactylos carnosus</name>
    <dbReference type="NCBI Taxonomy" id="1234261"/>
    <lineage>
        <taxon>Eukaryota</taxon>
        <taxon>Metazoa</taxon>
        <taxon>Spiralia</taxon>
        <taxon>Gnathifera</taxon>
        <taxon>Rotifera</taxon>
        <taxon>Eurotatoria</taxon>
        <taxon>Bdelloidea</taxon>
        <taxon>Philodinida</taxon>
        <taxon>Philodinidae</taxon>
        <taxon>Didymodactylos</taxon>
    </lineage>
</organism>
<dbReference type="EMBL" id="CAJNOQ010011715">
    <property type="protein sequence ID" value="CAF1283476.1"/>
    <property type="molecule type" value="Genomic_DNA"/>
</dbReference>
<name>A0A815C7I8_9BILA</name>
<comment type="caution">
    <text evidence="1">The sequence shown here is derived from an EMBL/GenBank/DDBJ whole genome shotgun (WGS) entry which is preliminary data.</text>
</comment>
<dbReference type="EMBL" id="CAJOBC010028942">
    <property type="protein sequence ID" value="CAF4080721.1"/>
    <property type="molecule type" value="Genomic_DNA"/>
</dbReference>
<protein>
    <submittedName>
        <fullName evidence="1">Uncharacterized protein</fullName>
    </submittedName>
</protein>
<evidence type="ECO:0000313" key="1">
    <source>
        <dbReference type="EMBL" id="CAF1283476.1"/>
    </source>
</evidence>
<sequence>MVPVPDVDRGPTDARNILAVIVENKYDKYKLRTENGAAGNVAEWRHWTDID</sequence>
<accession>A0A815C7I8</accession>
<gene>
    <name evidence="1" type="ORF">GPM918_LOCUS27672</name>
    <name evidence="2" type="ORF">SRO942_LOCUS28025</name>
</gene>